<accession>A0A848J410</accession>
<dbReference type="InterPro" id="IPR036291">
    <property type="entry name" value="NAD(P)-bd_dom_sf"/>
</dbReference>
<dbReference type="Gene3D" id="1.10.3730.10">
    <property type="entry name" value="ProC C-terminal domain-like"/>
    <property type="match status" value="1"/>
</dbReference>
<dbReference type="PIRSF" id="PIRSF000193">
    <property type="entry name" value="Pyrrol-5-carb_rd"/>
    <property type="match status" value="1"/>
</dbReference>
<organism evidence="8 9">
    <name type="scientific">Marinigracilibium pacificum</name>
    <dbReference type="NCBI Taxonomy" id="2729599"/>
    <lineage>
        <taxon>Bacteria</taxon>
        <taxon>Pseudomonadati</taxon>
        <taxon>Bacteroidota</taxon>
        <taxon>Cytophagia</taxon>
        <taxon>Cytophagales</taxon>
        <taxon>Flammeovirgaceae</taxon>
        <taxon>Marinigracilibium</taxon>
    </lineage>
</organism>
<dbReference type="EMBL" id="JABBNU010000013">
    <property type="protein sequence ID" value="NMM50461.1"/>
    <property type="molecule type" value="Genomic_DNA"/>
</dbReference>
<comment type="catalytic activity">
    <reaction evidence="4">
        <text>L-proline + NAD(+) = (S)-1-pyrroline-5-carboxylate + NADH + 2 H(+)</text>
        <dbReference type="Rhea" id="RHEA:14105"/>
        <dbReference type="ChEBI" id="CHEBI:15378"/>
        <dbReference type="ChEBI" id="CHEBI:17388"/>
        <dbReference type="ChEBI" id="CHEBI:57540"/>
        <dbReference type="ChEBI" id="CHEBI:57945"/>
        <dbReference type="ChEBI" id="CHEBI:60039"/>
        <dbReference type="EC" id="1.5.1.2"/>
    </reaction>
</comment>
<name>A0A848J410_9BACT</name>
<evidence type="ECO:0000256" key="5">
    <source>
        <dbReference type="PIRSR" id="PIRSR000193-1"/>
    </source>
</evidence>
<evidence type="ECO:0000256" key="3">
    <source>
        <dbReference type="ARBA" id="ARBA00023002"/>
    </source>
</evidence>
<dbReference type="Proteomes" id="UP000559010">
    <property type="component" value="Unassembled WGS sequence"/>
</dbReference>
<reference evidence="8 9" key="1">
    <citation type="submission" date="2020-04" db="EMBL/GenBank/DDBJ databases">
        <title>Flammeovirgaceae bacterium KN852 isolated from deep sea.</title>
        <authorList>
            <person name="Zhang D.-C."/>
        </authorList>
    </citation>
    <scope>NUCLEOTIDE SEQUENCE [LARGE SCALE GENOMIC DNA]</scope>
    <source>
        <strain evidence="8 9">KN852</strain>
    </source>
</reference>
<dbReference type="GO" id="GO:0005737">
    <property type="term" value="C:cytoplasm"/>
    <property type="evidence" value="ECO:0007669"/>
    <property type="project" value="UniProtKB-SubCell"/>
</dbReference>
<dbReference type="RefSeq" id="WP_169684828.1">
    <property type="nucleotide sequence ID" value="NZ_JABBNU010000013.1"/>
</dbReference>
<dbReference type="EC" id="1.5.1.2" evidence="4"/>
<evidence type="ECO:0000256" key="2">
    <source>
        <dbReference type="ARBA" id="ARBA00022857"/>
    </source>
</evidence>
<dbReference type="HAMAP" id="MF_01925">
    <property type="entry name" value="P5C_reductase"/>
    <property type="match status" value="1"/>
</dbReference>
<feature type="domain" description="Pyrroline-5-carboxylate reductase catalytic N-terminal" evidence="6">
    <location>
        <begin position="4"/>
        <end position="96"/>
    </location>
</feature>
<keyword evidence="3 4" id="KW-0560">Oxidoreductase</keyword>
<protein>
    <recommendedName>
        <fullName evidence="4">Pyrroline-5-carboxylate reductase</fullName>
        <shortName evidence="4">P5C reductase</shortName>
        <shortName evidence="4">P5CR</shortName>
        <ecNumber evidence="4">1.5.1.2</ecNumber>
    </recommendedName>
    <alternativeName>
        <fullName evidence="4">PCA reductase</fullName>
    </alternativeName>
</protein>
<evidence type="ECO:0000256" key="1">
    <source>
        <dbReference type="ARBA" id="ARBA00005525"/>
    </source>
</evidence>
<dbReference type="Pfam" id="PF03807">
    <property type="entry name" value="F420_oxidored"/>
    <property type="match status" value="1"/>
</dbReference>
<comment type="subcellular location">
    <subcellularLocation>
        <location evidence="4">Cytoplasm</location>
    </subcellularLocation>
</comment>
<feature type="domain" description="Pyrroline-5-carboxylate reductase dimerisation" evidence="7">
    <location>
        <begin position="161"/>
        <end position="265"/>
    </location>
</feature>
<evidence type="ECO:0000259" key="7">
    <source>
        <dbReference type="Pfam" id="PF14748"/>
    </source>
</evidence>
<dbReference type="Pfam" id="PF14748">
    <property type="entry name" value="P5CR_dimer"/>
    <property type="match status" value="1"/>
</dbReference>
<feature type="binding site" evidence="5">
    <location>
        <begin position="67"/>
        <end position="70"/>
    </location>
    <ligand>
        <name>NADP(+)</name>
        <dbReference type="ChEBI" id="CHEBI:58349"/>
    </ligand>
</feature>
<comment type="catalytic activity">
    <reaction evidence="4">
        <text>L-proline + NADP(+) = (S)-1-pyrroline-5-carboxylate + NADPH + 2 H(+)</text>
        <dbReference type="Rhea" id="RHEA:14109"/>
        <dbReference type="ChEBI" id="CHEBI:15378"/>
        <dbReference type="ChEBI" id="CHEBI:17388"/>
        <dbReference type="ChEBI" id="CHEBI:57783"/>
        <dbReference type="ChEBI" id="CHEBI:58349"/>
        <dbReference type="ChEBI" id="CHEBI:60039"/>
        <dbReference type="EC" id="1.5.1.2"/>
    </reaction>
</comment>
<dbReference type="SUPFAM" id="SSF51735">
    <property type="entry name" value="NAD(P)-binding Rossmann-fold domains"/>
    <property type="match status" value="1"/>
</dbReference>
<comment type="pathway">
    <text evidence="4">Amino-acid biosynthesis; L-proline biosynthesis; L-proline from L-glutamate 5-semialdehyde: step 1/1.</text>
</comment>
<keyword evidence="9" id="KW-1185">Reference proteome</keyword>
<dbReference type="Gene3D" id="3.40.50.720">
    <property type="entry name" value="NAD(P)-binding Rossmann-like Domain"/>
    <property type="match status" value="1"/>
</dbReference>
<dbReference type="SUPFAM" id="SSF48179">
    <property type="entry name" value="6-phosphogluconate dehydrogenase C-terminal domain-like"/>
    <property type="match status" value="1"/>
</dbReference>
<evidence type="ECO:0000313" key="8">
    <source>
        <dbReference type="EMBL" id="NMM50461.1"/>
    </source>
</evidence>
<dbReference type="GO" id="GO:0055129">
    <property type="term" value="P:L-proline biosynthetic process"/>
    <property type="evidence" value="ECO:0007669"/>
    <property type="project" value="UniProtKB-UniRule"/>
</dbReference>
<dbReference type="InterPro" id="IPR008927">
    <property type="entry name" value="6-PGluconate_DH-like_C_sf"/>
</dbReference>
<sequence>MEKILIYGGGNMGSVYAKTISEYYHDKDTVFIVEKHQENLDRLRSEGFACGNTIPDNFDTFTSIILAIKPQDFPSIVNTLAENIKFSQWVISIMAGVQTSMISKHLNHQKIVRTMPNLAIPHQQGMIGYYFPFKHLITEKERSNIIKILSLGGETIEVDHEDDINAITALSGSGPAYFFYIVQKMEQAARSFGFSSNESRLLALQTMKGALSVLENSPEGCESLIKMVSSRGGTTEAAFQIFNQREVGDNFIDGIKRANERADEMGQELTNFISNKLSGAGY</sequence>
<keyword evidence="4" id="KW-0963">Cytoplasm</keyword>
<dbReference type="AlphaFoldDB" id="A0A848J410"/>
<comment type="caution">
    <text evidence="8">The sequence shown here is derived from an EMBL/GenBank/DDBJ whole genome shotgun (WGS) entry which is preliminary data.</text>
</comment>
<evidence type="ECO:0000259" key="6">
    <source>
        <dbReference type="Pfam" id="PF03807"/>
    </source>
</evidence>
<dbReference type="PANTHER" id="PTHR11645:SF0">
    <property type="entry name" value="PYRROLINE-5-CARBOXYLATE REDUCTASE 3"/>
    <property type="match status" value="1"/>
</dbReference>
<dbReference type="UniPathway" id="UPA00098">
    <property type="reaction ID" value="UER00361"/>
</dbReference>
<gene>
    <name evidence="4" type="primary">proC</name>
    <name evidence="8" type="ORF">HH304_18775</name>
</gene>
<feature type="binding site" evidence="5">
    <location>
        <position position="57"/>
    </location>
    <ligand>
        <name>NADPH</name>
        <dbReference type="ChEBI" id="CHEBI:57783"/>
    </ligand>
</feature>
<dbReference type="InterPro" id="IPR028939">
    <property type="entry name" value="P5C_Rdtase_cat_N"/>
</dbReference>
<evidence type="ECO:0000313" key="9">
    <source>
        <dbReference type="Proteomes" id="UP000559010"/>
    </source>
</evidence>
<keyword evidence="4" id="KW-0028">Amino-acid biosynthesis</keyword>
<keyword evidence="4" id="KW-0641">Proline biosynthesis</keyword>
<dbReference type="InterPro" id="IPR029036">
    <property type="entry name" value="P5CR_dimer"/>
</dbReference>
<dbReference type="GO" id="GO:0004735">
    <property type="term" value="F:pyrroline-5-carboxylate reductase activity"/>
    <property type="evidence" value="ECO:0007669"/>
    <property type="project" value="UniProtKB-UniRule"/>
</dbReference>
<comment type="similarity">
    <text evidence="1 4">Belongs to the pyrroline-5-carboxylate reductase family.</text>
</comment>
<keyword evidence="2 4" id="KW-0521">NADP</keyword>
<dbReference type="InterPro" id="IPR000304">
    <property type="entry name" value="Pyrroline-COOH_reductase"/>
</dbReference>
<dbReference type="PANTHER" id="PTHR11645">
    <property type="entry name" value="PYRROLINE-5-CARBOXYLATE REDUCTASE"/>
    <property type="match status" value="1"/>
</dbReference>
<evidence type="ECO:0000256" key="4">
    <source>
        <dbReference type="HAMAP-Rule" id="MF_01925"/>
    </source>
</evidence>
<comment type="function">
    <text evidence="4">Catalyzes the reduction of 1-pyrroline-5-carboxylate (PCA) to L-proline.</text>
</comment>
<proteinExistence type="inferred from homology"/>